<dbReference type="Proteomes" id="UP001598673">
    <property type="component" value="Unassembled WGS sequence"/>
</dbReference>
<dbReference type="EMBL" id="JBHXCV010000003">
    <property type="protein sequence ID" value="MFD6792745.1"/>
    <property type="molecule type" value="Genomic_DNA"/>
</dbReference>
<dbReference type="CDD" id="cd07034">
    <property type="entry name" value="TPP_PYR_PFOR_IOR-alpha_like"/>
    <property type="match status" value="1"/>
</dbReference>
<reference evidence="10 11" key="1">
    <citation type="submission" date="2024-09" db="EMBL/GenBank/DDBJ databases">
        <title>The Natural Products Discovery Center: Release of the First 8490 Sequenced Strains for Exploring Actinobacteria Biosynthetic Diversity.</title>
        <authorList>
            <person name="Kalkreuter E."/>
            <person name="Kautsar S.A."/>
            <person name="Yang D."/>
            <person name="Bader C.D."/>
            <person name="Teijaro C.N."/>
            <person name="Fluegel L."/>
            <person name="Davis C.M."/>
            <person name="Simpson J.R."/>
            <person name="Lauterbach L."/>
            <person name="Steele A.D."/>
            <person name="Gui C."/>
            <person name="Meng S."/>
            <person name="Li G."/>
            <person name="Viehrig K."/>
            <person name="Ye F."/>
            <person name="Su P."/>
            <person name="Kiefer A.F."/>
            <person name="Nichols A."/>
            <person name="Cepeda A.J."/>
            <person name="Yan W."/>
            <person name="Fan B."/>
            <person name="Jiang Y."/>
            <person name="Adhikari A."/>
            <person name="Zheng C.-J."/>
            <person name="Schuster L."/>
            <person name="Cowan T.M."/>
            <person name="Smanski M.J."/>
            <person name="Chevrette M.G."/>
            <person name="De Carvalho L.P.S."/>
            <person name="Shen B."/>
        </authorList>
    </citation>
    <scope>NUCLEOTIDE SEQUENCE [LARGE SCALE GENOMIC DNA]</scope>
    <source>
        <strain evidence="10 11">NPDC060353</strain>
    </source>
</reference>
<dbReference type="InterPro" id="IPR011766">
    <property type="entry name" value="TPP_enzyme_TPP-bd"/>
</dbReference>
<dbReference type="NCBIfam" id="NF009588">
    <property type="entry name" value="PRK13029.1"/>
    <property type="match status" value="1"/>
</dbReference>
<keyword evidence="6" id="KW-0411">Iron-sulfur</keyword>
<protein>
    <submittedName>
        <fullName evidence="10">Indolepyruvate ferredoxin oxidoreductase family protein</fullName>
    </submittedName>
</protein>
<dbReference type="NCBIfam" id="NF009589">
    <property type="entry name" value="PRK13030.1"/>
    <property type="match status" value="1"/>
</dbReference>
<evidence type="ECO:0000256" key="3">
    <source>
        <dbReference type="ARBA" id="ARBA00022982"/>
    </source>
</evidence>
<evidence type="ECO:0000259" key="9">
    <source>
        <dbReference type="Pfam" id="PF20169"/>
    </source>
</evidence>
<dbReference type="PANTHER" id="PTHR48084">
    <property type="entry name" value="2-OXOGLUTARATE OXIDOREDUCTASE SUBUNIT KORB-RELATED"/>
    <property type="match status" value="1"/>
</dbReference>
<evidence type="ECO:0000256" key="2">
    <source>
        <dbReference type="ARBA" id="ARBA00022485"/>
    </source>
</evidence>
<sequence length="1161" mass="125618">MSFSLDDRYTLREGTAYLTGIQALVRLVRDNALADRRRGMRTGSLVSGYEGSPLAGYDMELSRRADLFADLDHVHLPGVNEELAATSVMGSQLADQAGDLQVDGVTGYWYGKTPGLDRASDALRHANLIGTHPRGGAVALVGDDPAGKSSSLPGSSELALADLQMPTLYPADAEDVLGLGRHAVEMSRHTGLWSAMKITTAVADGACTASLPGEGTSTRPTVLSAGDRHRPDAMLGGSNLVTLERSQVSQRLPRALEYASAHNLNRMLAHTSDDRVGLVCAGKTYLDVRDALDRLGLSQEELEKRGIRLLHLAMIWPLDHAEIREFARGLQEIVVVEEKRPFLEDAIRNVLYGVPDAPRVLGKVDDRGRELVSPVGELDADQVATALARRLGDVHGIESALEWREKRPRTRTALPLLARTPYFCSGCPHNSSTKVPEDTIVGGGIGCHAMVLFTDDKQTGQVLGLTQMGGEGSQWLGIAPFVAHNHFVQNIGDGTFTHSGSLALRAAVASGANITYKLLYNATVAMTGGQDPVGELSLSRLTRLLLAEGVSKVVVTSEDPRRARRQGLPSAVEVRDRDDVVHIQQELSAVPGVTVLIHDQECAAETRRKRKRGLAETPRTRVMINERICEGCGDCGEKSNCMSVRPVETEFGRKTRIHQSSCNLDYSCMKGDCPSFVTITVGKEKPKRTRAADITAEILTEPEEPAQVDTTDYNLRITGIGGTGVVTIAQIIATAAVIDGRDVRCLDQTGLAQKGGAVVSDIRITHREVASKIPESECDLYLVCDSLVGTDPTNLKGADPGRTTVVASTAEVPTGQMVVDTGIRFPSAGLVSDSLESVARRKLEVDAAKLAESLFGHEQYANMLLVGVAWQLGRLPVSAKAMEHAISLNGAAAETNIQAFRRGRQLVCDPASVESSIRPQRVSQPLELPDVSDVVALAGAAPGTELARLLNVRVPDLADYADTGYARVYANFVARVRERENAAVPGSTAVAEAVARNLYKLMAYKDEYEIARLVLRSHLDETVAQEFGADARYQVQLHPPMLRAMGMSRKIGFGARSRSIFTLLRNARRLRGTGFDIFGRHPVRRMERELITEYRAAIDDALQYLTPDSLTTVVELAELPDQIRGYEQIKIDNVAAYRSALAQAQADLESISKPSSASNAR</sequence>
<keyword evidence="2" id="KW-0004">4Fe-4S</keyword>
<dbReference type="Gene3D" id="3.40.50.970">
    <property type="match status" value="1"/>
</dbReference>
<dbReference type="Pfam" id="PF20169">
    <property type="entry name" value="DUF6537"/>
    <property type="match status" value="1"/>
</dbReference>
<dbReference type="InterPro" id="IPR002869">
    <property type="entry name" value="Pyrv_flavodox_OxRed_cen"/>
</dbReference>
<evidence type="ECO:0000313" key="11">
    <source>
        <dbReference type="Proteomes" id="UP001598673"/>
    </source>
</evidence>
<evidence type="ECO:0000256" key="1">
    <source>
        <dbReference type="ARBA" id="ARBA00022448"/>
    </source>
</evidence>
<dbReference type="InterPro" id="IPR029061">
    <property type="entry name" value="THDP-binding"/>
</dbReference>
<dbReference type="CDD" id="cd02008">
    <property type="entry name" value="TPP_IOR_alpha"/>
    <property type="match status" value="1"/>
</dbReference>
<evidence type="ECO:0000256" key="4">
    <source>
        <dbReference type="ARBA" id="ARBA00023002"/>
    </source>
</evidence>
<gene>
    <name evidence="10" type="ORF">ACFWGY_05360</name>
</gene>
<dbReference type="Gene3D" id="3.40.50.920">
    <property type="match status" value="1"/>
</dbReference>
<feature type="domain" description="Thiamine pyrophosphate enzyme TPP-binding" evidence="8">
    <location>
        <begin position="444"/>
        <end position="530"/>
    </location>
</feature>
<dbReference type="RefSeq" id="WP_258937529.1">
    <property type="nucleotide sequence ID" value="NZ_JANBBF010000012.1"/>
</dbReference>
<dbReference type="PANTHER" id="PTHR48084:SF3">
    <property type="entry name" value="SUBUNIT OF PYRUVATE:FLAVODOXIN OXIDOREDUCTASE"/>
    <property type="match status" value="1"/>
</dbReference>
<keyword evidence="1" id="KW-0813">Transport</keyword>
<dbReference type="InterPro" id="IPR009014">
    <property type="entry name" value="Transketo_C/PFOR_II"/>
</dbReference>
<keyword evidence="11" id="KW-1185">Reference proteome</keyword>
<feature type="domain" description="Pyruvate/ketoisovalerate oxidoreductase catalytic" evidence="7">
    <location>
        <begin position="721"/>
        <end position="905"/>
    </location>
</feature>
<dbReference type="InterPro" id="IPR046667">
    <property type="entry name" value="DUF6537"/>
</dbReference>
<dbReference type="InterPro" id="IPR019752">
    <property type="entry name" value="Pyrv/ketoisovalerate_OxRed_cat"/>
</dbReference>
<evidence type="ECO:0000313" key="10">
    <source>
        <dbReference type="EMBL" id="MFD6792745.1"/>
    </source>
</evidence>
<keyword evidence="3" id="KW-0249">Electron transport</keyword>
<organism evidence="10 11">
    <name type="scientific">Prauserella salsuginis</name>
    <dbReference type="NCBI Taxonomy" id="387889"/>
    <lineage>
        <taxon>Bacteria</taxon>
        <taxon>Bacillati</taxon>
        <taxon>Actinomycetota</taxon>
        <taxon>Actinomycetes</taxon>
        <taxon>Pseudonocardiales</taxon>
        <taxon>Pseudonocardiaceae</taxon>
        <taxon>Prauserella</taxon>
        <taxon>Prauserella salsuginis group</taxon>
    </lineage>
</organism>
<dbReference type="SUPFAM" id="SSF52922">
    <property type="entry name" value="TK C-terminal domain-like"/>
    <property type="match status" value="1"/>
</dbReference>
<dbReference type="SUPFAM" id="SSF52518">
    <property type="entry name" value="Thiamin diphosphate-binding fold (THDP-binding)"/>
    <property type="match status" value="2"/>
</dbReference>
<dbReference type="Gene3D" id="3.40.920.10">
    <property type="entry name" value="Pyruvate-ferredoxin oxidoreductase, PFOR, domain III"/>
    <property type="match status" value="1"/>
</dbReference>
<name>A0ABW6G0L6_9PSEU</name>
<comment type="caution">
    <text evidence="10">The sequence shown here is derived from an EMBL/GenBank/DDBJ whole genome shotgun (WGS) entry which is preliminary data.</text>
</comment>
<accession>A0ABW6G0L6</accession>
<dbReference type="InterPro" id="IPR002880">
    <property type="entry name" value="Pyrv_Fd/Flavodoxin_OxRdtase_N"/>
</dbReference>
<evidence type="ECO:0000256" key="5">
    <source>
        <dbReference type="ARBA" id="ARBA00023004"/>
    </source>
</evidence>
<evidence type="ECO:0000259" key="7">
    <source>
        <dbReference type="Pfam" id="PF01558"/>
    </source>
</evidence>
<dbReference type="Pfam" id="PF02775">
    <property type="entry name" value="TPP_enzyme_C"/>
    <property type="match status" value="1"/>
</dbReference>
<evidence type="ECO:0000256" key="6">
    <source>
        <dbReference type="ARBA" id="ARBA00023014"/>
    </source>
</evidence>
<keyword evidence="2" id="KW-0479">Metal-binding</keyword>
<keyword evidence="5" id="KW-0408">Iron</keyword>
<feature type="domain" description="DUF6537" evidence="9">
    <location>
        <begin position="947"/>
        <end position="1141"/>
    </location>
</feature>
<keyword evidence="4" id="KW-0560">Oxidoreductase</keyword>
<dbReference type="Pfam" id="PF01558">
    <property type="entry name" value="POR"/>
    <property type="match status" value="1"/>
</dbReference>
<proteinExistence type="predicted"/>
<dbReference type="InterPro" id="IPR051457">
    <property type="entry name" value="2-oxoacid:Fd_oxidoreductase"/>
</dbReference>
<evidence type="ECO:0000259" key="8">
    <source>
        <dbReference type="Pfam" id="PF02775"/>
    </source>
</evidence>
<dbReference type="SUPFAM" id="SSF53323">
    <property type="entry name" value="Pyruvate-ferredoxin oxidoreductase, PFOR, domain III"/>
    <property type="match status" value="1"/>
</dbReference>